<dbReference type="Proteomes" id="UP000186781">
    <property type="component" value="Unassembled WGS sequence"/>
</dbReference>
<gene>
    <name evidence="1" type="ORF">BKH13_06240</name>
</gene>
<sequence>MSDSDAGTTKGAGRRAKVFLFPSRKYDIYVQLMRGETTVGAAAAQAGVDRSTIMRLRQVARQGALEALAGLVALKGLGP</sequence>
<comment type="caution">
    <text evidence="1">The sequence shown here is derived from an EMBL/GenBank/DDBJ whole genome shotgun (WGS) entry which is preliminary data.</text>
</comment>
<proteinExistence type="predicted"/>
<keyword evidence="2" id="KW-1185">Reference proteome</keyword>
<evidence type="ECO:0000313" key="2">
    <source>
        <dbReference type="Proteomes" id="UP000186781"/>
    </source>
</evidence>
<accession>A0ABX3F2T5</accession>
<organism evidence="1 2">
    <name type="scientific">Actinomyces naeslundii</name>
    <dbReference type="NCBI Taxonomy" id="1655"/>
    <lineage>
        <taxon>Bacteria</taxon>
        <taxon>Bacillati</taxon>
        <taxon>Actinomycetota</taxon>
        <taxon>Actinomycetes</taxon>
        <taxon>Actinomycetales</taxon>
        <taxon>Actinomycetaceae</taxon>
        <taxon>Actinomyces</taxon>
    </lineage>
</organism>
<evidence type="ECO:0000313" key="1">
    <source>
        <dbReference type="EMBL" id="OLO83567.1"/>
    </source>
</evidence>
<dbReference type="RefSeq" id="WP_075408096.1">
    <property type="nucleotide sequence ID" value="NZ_CAUVQY010000010.1"/>
</dbReference>
<protein>
    <submittedName>
        <fullName evidence="1">Uncharacterized protein</fullName>
    </submittedName>
</protein>
<dbReference type="EMBL" id="MSKX01000017">
    <property type="protein sequence ID" value="OLO83567.1"/>
    <property type="molecule type" value="Genomic_DNA"/>
</dbReference>
<name>A0ABX3F2T5_ACTNA</name>
<reference evidence="1 2" key="1">
    <citation type="submission" date="2016-12" db="EMBL/GenBank/DDBJ databases">
        <title>Genomic comparison of strains in the 'Actinomyces naeslundii' group.</title>
        <authorList>
            <person name="Mughal S.R."/>
            <person name="Do T."/>
            <person name="Gilbert S.C."/>
            <person name="Witherden E.A."/>
            <person name="Didelot X."/>
            <person name="Beighton D."/>
        </authorList>
    </citation>
    <scope>NUCLEOTIDE SEQUENCE [LARGE SCALE GENOMIC DNA]</scope>
    <source>
        <strain evidence="1 2">WE6B-3</strain>
    </source>
</reference>